<protein>
    <submittedName>
        <fullName evidence="1">Gamma-glutamyl-gamma-aminobutyrate hydrolase family protein</fullName>
    </submittedName>
</protein>
<dbReference type="GO" id="GO:0005829">
    <property type="term" value="C:cytosol"/>
    <property type="evidence" value="ECO:0007669"/>
    <property type="project" value="TreeGrafter"/>
</dbReference>
<comment type="caution">
    <text evidence="1">The sequence shown here is derived from an EMBL/GenBank/DDBJ whole genome shotgun (WGS) entry which is preliminary data.</text>
</comment>
<gene>
    <name evidence="1" type="ORF">EFL26_05395</name>
</gene>
<dbReference type="SUPFAM" id="SSF52317">
    <property type="entry name" value="Class I glutamine amidotransferase-like"/>
    <property type="match status" value="1"/>
</dbReference>
<evidence type="ECO:0000313" key="1">
    <source>
        <dbReference type="EMBL" id="RNM16380.1"/>
    </source>
</evidence>
<dbReference type="Proteomes" id="UP000279994">
    <property type="component" value="Unassembled WGS sequence"/>
</dbReference>
<dbReference type="InterPro" id="IPR029062">
    <property type="entry name" value="Class_I_gatase-like"/>
</dbReference>
<accession>A0A3N0GW52</accession>
<keyword evidence="2" id="KW-1185">Reference proteome</keyword>
<dbReference type="PANTHER" id="PTHR43235:SF1">
    <property type="entry name" value="GLUTAMINE AMIDOTRANSFERASE PB2B2.05-RELATED"/>
    <property type="match status" value="1"/>
</dbReference>
<organism evidence="1 2">
    <name type="scientific">Nocardioides pocheonensis</name>
    <dbReference type="NCBI Taxonomy" id="661485"/>
    <lineage>
        <taxon>Bacteria</taxon>
        <taxon>Bacillati</taxon>
        <taxon>Actinomycetota</taxon>
        <taxon>Actinomycetes</taxon>
        <taxon>Propionibacteriales</taxon>
        <taxon>Nocardioidaceae</taxon>
        <taxon>Nocardioides</taxon>
    </lineage>
</organism>
<dbReference type="Gene3D" id="3.40.50.880">
    <property type="match status" value="1"/>
</dbReference>
<dbReference type="EMBL" id="RJSF01000009">
    <property type="protein sequence ID" value="RNM16380.1"/>
    <property type="molecule type" value="Genomic_DNA"/>
</dbReference>
<dbReference type="PANTHER" id="PTHR43235">
    <property type="entry name" value="GLUTAMINE AMIDOTRANSFERASE PB2B2.05-RELATED"/>
    <property type="match status" value="1"/>
</dbReference>
<dbReference type="OrthoDB" id="9813383at2"/>
<dbReference type="InterPro" id="IPR011697">
    <property type="entry name" value="Peptidase_C26"/>
</dbReference>
<dbReference type="Pfam" id="PF07722">
    <property type="entry name" value="Peptidase_C26"/>
    <property type="match status" value="1"/>
</dbReference>
<name>A0A3N0GW52_9ACTN</name>
<dbReference type="PROSITE" id="PS51273">
    <property type="entry name" value="GATASE_TYPE_1"/>
    <property type="match status" value="1"/>
</dbReference>
<reference evidence="1 2" key="1">
    <citation type="submission" date="2018-11" db="EMBL/GenBank/DDBJ databases">
        <authorList>
            <person name="Li F."/>
        </authorList>
    </citation>
    <scope>NUCLEOTIDE SEQUENCE [LARGE SCALE GENOMIC DNA]</scope>
    <source>
        <strain evidence="1 2">Gsoil 818</strain>
    </source>
</reference>
<dbReference type="InterPro" id="IPR044668">
    <property type="entry name" value="PuuD-like"/>
</dbReference>
<dbReference type="GO" id="GO:0006598">
    <property type="term" value="P:polyamine catabolic process"/>
    <property type="evidence" value="ECO:0007669"/>
    <property type="project" value="TreeGrafter"/>
</dbReference>
<dbReference type="AlphaFoldDB" id="A0A3N0GW52"/>
<proteinExistence type="predicted"/>
<dbReference type="RefSeq" id="WP_123221876.1">
    <property type="nucleotide sequence ID" value="NZ_RJSF01000009.1"/>
</dbReference>
<sequence length="247" mass="25651">MSDRTPGVSGPVVGIVGHGYVVARPFGDLPVTGTPPTYVEALAACGARPVLLPGGRASELLDLVDGLVLTGGGDLDPALHGGESGAAADVDRARDDAEIALVHEARRAGVPLLGVCRGLQVLAVAFGGSLAAGIGHRLPLEGHPVATAPRSLVRGLLGERVVTSALHDQAAVEVAPCWRPTAWADDGTVEAIEWAAGDWPALGVQWHPELTWHADLDDRTGPALFGWLREAAAMRAREPRARTLVRS</sequence>
<dbReference type="GO" id="GO:0033969">
    <property type="term" value="F:gamma-glutamyl-gamma-aminobutyrate hydrolase activity"/>
    <property type="evidence" value="ECO:0007669"/>
    <property type="project" value="TreeGrafter"/>
</dbReference>
<keyword evidence="1" id="KW-0378">Hydrolase</keyword>
<evidence type="ECO:0000313" key="2">
    <source>
        <dbReference type="Proteomes" id="UP000279994"/>
    </source>
</evidence>